<feature type="transmembrane region" description="Helical" evidence="1">
    <location>
        <begin position="229"/>
        <end position="247"/>
    </location>
</feature>
<feature type="transmembrane region" description="Helical" evidence="1">
    <location>
        <begin position="259"/>
        <end position="282"/>
    </location>
</feature>
<gene>
    <name evidence="2" type="ORF">DN069_17660</name>
</gene>
<protein>
    <submittedName>
        <fullName evidence="2">Uncharacterized protein</fullName>
    </submittedName>
</protein>
<proteinExistence type="predicted"/>
<name>A0A2X0IH08_9ACTN</name>
<sequence length="359" mass="37363">MYYAAMPNRPDAPPTADATLPADHPARAAVRRAARDGLAAAVLFTAFAEVTSHVRAVRAGSPWQDDPYDAVVSFTLFLVPALAALATARSVLLRRDEPQPHFRIGQLLRAWGLSAALIAATALTDWTAVALRADRDRWSGTTPWLVVSLALPTAAAALAGARVLQARRLLPPGLRGRREGAAAGDWLDDLAPVAQDLAARLPAPLTCAVERAVTLRPFVSAMRFTRRHVVGLAGAAAWLGGALLAAAEAVGEGWTDPLLWLTAASVHACGFFAFAMLCNATLSIAVPRANGRRRGSARAARHAITAAALAVPLTGALRAPLRPLIGRTATVPALAELVLTGAAVAGVLTFVVAIALGSD</sequence>
<evidence type="ECO:0000256" key="1">
    <source>
        <dbReference type="SAM" id="Phobius"/>
    </source>
</evidence>
<comment type="caution">
    <text evidence="2">The sequence shown here is derived from an EMBL/GenBank/DDBJ whole genome shotgun (WGS) entry which is preliminary data.</text>
</comment>
<keyword evidence="3" id="KW-1185">Reference proteome</keyword>
<dbReference type="EMBL" id="QKYN01000067">
    <property type="protein sequence ID" value="RAG84314.1"/>
    <property type="molecule type" value="Genomic_DNA"/>
</dbReference>
<keyword evidence="1" id="KW-0812">Transmembrane</keyword>
<feature type="transmembrane region" description="Helical" evidence="1">
    <location>
        <begin position="144"/>
        <end position="164"/>
    </location>
</feature>
<feature type="transmembrane region" description="Helical" evidence="1">
    <location>
        <begin position="333"/>
        <end position="356"/>
    </location>
</feature>
<keyword evidence="1" id="KW-1133">Transmembrane helix</keyword>
<accession>A0A2X0IH08</accession>
<feature type="transmembrane region" description="Helical" evidence="1">
    <location>
        <begin position="104"/>
        <end position="124"/>
    </location>
</feature>
<dbReference type="Proteomes" id="UP000248889">
    <property type="component" value="Unassembled WGS sequence"/>
</dbReference>
<evidence type="ECO:0000313" key="3">
    <source>
        <dbReference type="Proteomes" id="UP000248889"/>
    </source>
</evidence>
<feature type="transmembrane region" description="Helical" evidence="1">
    <location>
        <begin position="303"/>
        <end position="321"/>
    </location>
</feature>
<keyword evidence="1" id="KW-0472">Membrane</keyword>
<evidence type="ECO:0000313" key="2">
    <source>
        <dbReference type="EMBL" id="RAG84314.1"/>
    </source>
</evidence>
<dbReference type="AlphaFoldDB" id="A0A2X0IH08"/>
<reference evidence="2 3" key="1">
    <citation type="submission" date="2018-06" db="EMBL/GenBank/DDBJ databases">
        <title>Streptacidiphilus pinicola sp. nov., isolated from pine grove soil.</title>
        <authorList>
            <person name="Roh S.G."/>
            <person name="Park S."/>
            <person name="Kim M.-K."/>
            <person name="Yun B.-R."/>
            <person name="Park J."/>
            <person name="Kim M.J."/>
            <person name="Kim Y.S."/>
            <person name="Kim S.B."/>
        </authorList>
    </citation>
    <scope>NUCLEOTIDE SEQUENCE [LARGE SCALE GENOMIC DNA]</scope>
    <source>
        <strain evidence="2 3">MMS16-CNU450</strain>
    </source>
</reference>
<organism evidence="2 3">
    <name type="scientific">Streptacidiphilus pinicola</name>
    <dbReference type="NCBI Taxonomy" id="2219663"/>
    <lineage>
        <taxon>Bacteria</taxon>
        <taxon>Bacillati</taxon>
        <taxon>Actinomycetota</taxon>
        <taxon>Actinomycetes</taxon>
        <taxon>Kitasatosporales</taxon>
        <taxon>Streptomycetaceae</taxon>
        <taxon>Streptacidiphilus</taxon>
    </lineage>
</organism>
<feature type="transmembrane region" description="Helical" evidence="1">
    <location>
        <begin position="70"/>
        <end position="92"/>
    </location>
</feature>